<dbReference type="GO" id="GO:0005930">
    <property type="term" value="C:axoneme"/>
    <property type="evidence" value="ECO:0007669"/>
    <property type="project" value="UniProtKB-SubCell"/>
</dbReference>
<evidence type="ECO:0000256" key="3">
    <source>
        <dbReference type="ARBA" id="ARBA00023212"/>
    </source>
</evidence>
<dbReference type="PANTHER" id="PTHR22146:SF8">
    <property type="entry name" value="PROTEIN FAM166B"/>
    <property type="match status" value="1"/>
</dbReference>
<evidence type="ECO:0000256" key="6">
    <source>
        <dbReference type="SAM" id="MobiDB-lite"/>
    </source>
</evidence>
<proteinExistence type="inferred from homology"/>
<accession>A0A0N0BK73</accession>
<feature type="compositionally biased region" description="Basic residues" evidence="6">
    <location>
        <begin position="108"/>
        <end position="124"/>
    </location>
</feature>
<dbReference type="Proteomes" id="UP000053105">
    <property type="component" value="Unassembled WGS sequence"/>
</dbReference>
<feature type="domain" description="Ciliary microtubule inner protein 2A-C-like" evidence="7">
    <location>
        <begin position="398"/>
        <end position="422"/>
    </location>
</feature>
<dbReference type="InterPro" id="IPR018902">
    <property type="entry name" value="CMI2A-C-like_dom"/>
</dbReference>
<dbReference type="PANTHER" id="PTHR22146">
    <property type="entry name" value="CAT EYE SYNDROME CRITICAL REGION PROTEIN 6"/>
    <property type="match status" value="1"/>
</dbReference>
<feature type="compositionally biased region" description="Basic and acidic residues" evidence="6">
    <location>
        <begin position="125"/>
        <end position="138"/>
    </location>
</feature>
<keyword evidence="9" id="KW-1185">Reference proteome</keyword>
<evidence type="ECO:0000256" key="1">
    <source>
        <dbReference type="ARBA" id="ARBA00004430"/>
    </source>
</evidence>
<feature type="domain" description="Ciliary microtubule inner protein 2A-C-like" evidence="7">
    <location>
        <begin position="153"/>
        <end position="185"/>
    </location>
</feature>
<dbReference type="EMBL" id="KQ435709">
    <property type="protein sequence ID" value="KOX80072.1"/>
    <property type="molecule type" value="Genomic_DNA"/>
</dbReference>
<evidence type="ECO:0000313" key="9">
    <source>
        <dbReference type="Proteomes" id="UP000053105"/>
    </source>
</evidence>
<feature type="compositionally biased region" description="Basic and acidic residues" evidence="6">
    <location>
        <begin position="89"/>
        <end position="107"/>
    </location>
</feature>
<evidence type="ECO:0000313" key="8">
    <source>
        <dbReference type="EMBL" id="KOX80072.1"/>
    </source>
</evidence>
<reference evidence="8 9" key="1">
    <citation type="submission" date="2015-07" db="EMBL/GenBank/DDBJ databases">
        <title>The genome of Melipona quadrifasciata.</title>
        <authorList>
            <person name="Pan H."/>
            <person name="Kapheim K."/>
        </authorList>
    </citation>
    <scope>NUCLEOTIDE SEQUENCE [LARGE SCALE GENOMIC DNA]</scope>
    <source>
        <strain evidence="8">0111107301</strain>
        <tissue evidence="8">Whole body</tissue>
    </source>
</reference>
<sequence>MPLYCIFWNQELHETYIKYIRSEPHQFCRQQQYGEGAIDNRLIGHPALDARRYSRAVRPRDNENAANTMRVTAIVRIRFSHVDVSQNGWDKDEKADTSETIITERGRSARRRVEKREEKKRRNRRNDDKAKGRVEQEQIRKMSAGTELLSTAEPHLIPGYAGYCPQYLYRCGETYGSLTHKLLLDPTVQRPPKDDIDIVNTRYKTTDPIFIHPMKPGYEGFTPKLIARNGQRYTVLATEGLAEFERQQLRNKAALNEIKKIVAIQSGQGEPRNLEDRLLIKSEYKLPMLTVRPDCVGVMRNLFLDEQYETPRDHSPSPYFMDNANPQKHFMSGYTGYIPYGYAHFGKTNVAATNSALCDFTSDYRKRQSTEWAPVTISRPDPPLIIQPTAIYHKHVGMLPNYQGHIPGETFRFGKTFGADTKDAKRWLRGDFST</sequence>
<keyword evidence="2" id="KW-0963">Cytoplasm</keyword>
<comment type="similarity">
    <text evidence="5">Belongs to the CIMIP2 family.</text>
</comment>
<comment type="subcellular location">
    <subcellularLocation>
        <location evidence="1">Cytoplasm</location>
        <location evidence="1">Cytoskeleton</location>
        <location evidence="1">Cilium axoneme</location>
    </subcellularLocation>
</comment>
<gene>
    <name evidence="8" type="ORF">WN51_06487</name>
</gene>
<protein>
    <recommendedName>
        <fullName evidence="7">Ciliary microtubule inner protein 2A-C-like domain-containing protein</fullName>
    </recommendedName>
</protein>
<organism evidence="8 9">
    <name type="scientific">Melipona quadrifasciata</name>
    <dbReference type="NCBI Taxonomy" id="166423"/>
    <lineage>
        <taxon>Eukaryota</taxon>
        <taxon>Metazoa</taxon>
        <taxon>Ecdysozoa</taxon>
        <taxon>Arthropoda</taxon>
        <taxon>Hexapoda</taxon>
        <taxon>Insecta</taxon>
        <taxon>Pterygota</taxon>
        <taxon>Neoptera</taxon>
        <taxon>Endopterygota</taxon>
        <taxon>Hymenoptera</taxon>
        <taxon>Apocrita</taxon>
        <taxon>Aculeata</taxon>
        <taxon>Apoidea</taxon>
        <taxon>Anthophila</taxon>
        <taxon>Apidae</taxon>
        <taxon>Melipona</taxon>
    </lineage>
</organism>
<name>A0A0N0BK73_9HYME</name>
<dbReference type="Pfam" id="PF10629">
    <property type="entry name" value="CMI2B-like"/>
    <property type="match status" value="2"/>
</dbReference>
<evidence type="ECO:0000259" key="7">
    <source>
        <dbReference type="Pfam" id="PF10629"/>
    </source>
</evidence>
<evidence type="ECO:0000256" key="5">
    <source>
        <dbReference type="ARBA" id="ARBA00035661"/>
    </source>
</evidence>
<dbReference type="STRING" id="166423.A0A0N0BK73"/>
<keyword evidence="4" id="KW-0966">Cell projection</keyword>
<evidence type="ECO:0000256" key="2">
    <source>
        <dbReference type="ARBA" id="ARBA00022490"/>
    </source>
</evidence>
<dbReference type="AlphaFoldDB" id="A0A0N0BK73"/>
<dbReference type="OrthoDB" id="2019884at2759"/>
<evidence type="ECO:0000256" key="4">
    <source>
        <dbReference type="ARBA" id="ARBA00023273"/>
    </source>
</evidence>
<feature type="region of interest" description="Disordered" evidence="6">
    <location>
        <begin position="88"/>
        <end position="138"/>
    </location>
</feature>
<keyword evidence="3" id="KW-0206">Cytoskeleton</keyword>
<dbReference type="GO" id="GO:0015630">
    <property type="term" value="C:microtubule cytoskeleton"/>
    <property type="evidence" value="ECO:0007669"/>
    <property type="project" value="UniProtKB-ARBA"/>
</dbReference>